<gene>
    <name evidence="2" type="ORF">SAMN05443248_8350</name>
</gene>
<protein>
    <submittedName>
        <fullName evidence="2">Uncharacterized protein</fullName>
    </submittedName>
</protein>
<dbReference type="Proteomes" id="UP000189796">
    <property type="component" value="Chromosome I"/>
</dbReference>
<evidence type="ECO:0000313" key="3">
    <source>
        <dbReference type="Proteomes" id="UP000189796"/>
    </source>
</evidence>
<proteinExistence type="predicted"/>
<reference evidence="2 3" key="1">
    <citation type="submission" date="2016-11" db="EMBL/GenBank/DDBJ databases">
        <authorList>
            <person name="Jaros S."/>
            <person name="Januszkiewicz K."/>
            <person name="Wedrychowicz H."/>
        </authorList>
    </citation>
    <scope>NUCLEOTIDE SEQUENCE [LARGE SCALE GENOMIC DNA]</scope>
    <source>
        <strain evidence="2 3">GAS138</strain>
    </source>
</reference>
<sequence length="69" mass="7589">MSVDKAKDTPPKKPVAENKIVEAKPESSTGTESKPDATAKRQGMGEGQKPVSKAYKDNWNDIFGKKKKR</sequence>
<evidence type="ECO:0000313" key="2">
    <source>
        <dbReference type="EMBL" id="SHI11718.1"/>
    </source>
</evidence>
<name>A0A1M5YIK0_9BRAD</name>
<dbReference type="OrthoDB" id="9851887at2"/>
<feature type="region of interest" description="Disordered" evidence="1">
    <location>
        <begin position="1"/>
        <end position="69"/>
    </location>
</feature>
<feature type="compositionally biased region" description="Basic and acidic residues" evidence="1">
    <location>
        <begin position="1"/>
        <end position="25"/>
    </location>
</feature>
<organism evidence="2 3">
    <name type="scientific">Bradyrhizobium erythrophlei</name>
    <dbReference type="NCBI Taxonomy" id="1437360"/>
    <lineage>
        <taxon>Bacteria</taxon>
        <taxon>Pseudomonadati</taxon>
        <taxon>Pseudomonadota</taxon>
        <taxon>Alphaproteobacteria</taxon>
        <taxon>Hyphomicrobiales</taxon>
        <taxon>Nitrobacteraceae</taxon>
        <taxon>Bradyrhizobium</taxon>
    </lineage>
</organism>
<dbReference type="AlphaFoldDB" id="A0A1M5YIK0"/>
<accession>A0A1M5YIK0</accession>
<dbReference type="EMBL" id="LT670817">
    <property type="protein sequence ID" value="SHI11718.1"/>
    <property type="molecule type" value="Genomic_DNA"/>
</dbReference>
<evidence type="ECO:0000256" key="1">
    <source>
        <dbReference type="SAM" id="MobiDB-lite"/>
    </source>
</evidence>
<dbReference type="RefSeq" id="WP_079606380.1">
    <property type="nucleotide sequence ID" value="NZ_LT670817.1"/>
</dbReference>